<comment type="caution">
    <text evidence="1">The sequence shown here is derived from an EMBL/GenBank/DDBJ whole genome shotgun (WGS) entry which is preliminary data.</text>
</comment>
<organism evidence="1 2">
    <name type="scientific">Phytophthora megakarya</name>
    <dbReference type="NCBI Taxonomy" id="4795"/>
    <lineage>
        <taxon>Eukaryota</taxon>
        <taxon>Sar</taxon>
        <taxon>Stramenopiles</taxon>
        <taxon>Oomycota</taxon>
        <taxon>Peronosporomycetes</taxon>
        <taxon>Peronosporales</taxon>
        <taxon>Peronosporaceae</taxon>
        <taxon>Phytophthora</taxon>
    </lineage>
</organism>
<dbReference type="InterPro" id="IPR036770">
    <property type="entry name" value="Ankyrin_rpt-contain_sf"/>
</dbReference>
<reference evidence="2" key="1">
    <citation type="submission" date="2017-03" db="EMBL/GenBank/DDBJ databases">
        <title>Phytopthora megakarya and P. palmivora, two closely related causual agents of cacao black pod achieved similar genome size and gene model numbers by different mechanisms.</title>
        <authorList>
            <person name="Ali S."/>
            <person name="Shao J."/>
            <person name="Larry D.J."/>
            <person name="Kronmiller B."/>
            <person name="Shen D."/>
            <person name="Strem M.D."/>
            <person name="Melnick R.L."/>
            <person name="Guiltinan M.J."/>
            <person name="Tyler B.M."/>
            <person name="Meinhardt L.W."/>
            <person name="Bailey B.A."/>
        </authorList>
    </citation>
    <scope>NUCLEOTIDE SEQUENCE [LARGE SCALE GENOMIC DNA]</scope>
    <source>
        <strain evidence="2">zdho120</strain>
    </source>
</reference>
<accession>A0A225VUL8</accession>
<evidence type="ECO:0008006" key="3">
    <source>
        <dbReference type="Google" id="ProtNLM"/>
    </source>
</evidence>
<gene>
    <name evidence="1" type="ORF">PHMEG_00018328</name>
</gene>
<proteinExistence type="predicted"/>
<dbReference type="Pfam" id="PF12796">
    <property type="entry name" value="Ank_2"/>
    <property type="match status" value="1"/>
</dbReference>
<dbReference type="InterPro" id="IPR002110">
    <property type="entry name" value="Ankyrin_rpt"/>
</dbReference>
<dbReference type="InterPro" id="IPR052050">
    <property type="entry name" value="SecEffector_AnkRepeat"/>
</dbReference>
<dbReference type="SMART" id="SM00248">
    <property type="entry name" value="ANK"/>
    <property type="match status" value="5"/>
</dbReference>
<keyword evidence="2" id="KW-1185">Reference proteome</keyword>
<evidence type="ECO:0000313" key="2">
    <source>
        <dbReference type="Proteomes" id="UP000198211"/>
    </source>
</evidence>
<dbReference type="AlphaFoldDB" id="A0A225VUL8"/>
<dbReference type="PANTHER" id="PTHR46586">
    <property type="entry name" value="ANKYRIN REPEAT-CONTAINING PROTEIN"/>
    <property type="match status" value="1"/>
</dbReference>
<dbReference type="Gene3D" id="1.25.40.20">
    <property type="entry name" value="Ankyrin repeat-containing domain"/>
    <property type="match status" value="2"/>
</dbReference>
<dbReference type="PANTHER" id="PTHR46586:SF3">
    <property type="entry name" value="ANKYRIN REPEAT-CONTAINING PROTEIN"/>
    <property type="match status" value="1"/>
</dbReference>
<protein>
    <recommendedName>
        <fullName evidence="3">Ankyrin repeat-containing domain</fullName>
    </recommendedName>
</protein>
<dbReference type="Proteomes" id="UP000198211">
    <property type="component" value="Unassembled WGS sequence"/>
</dbReference>
<evidence type="ECO:0000313" key="1">
    <source>
        <dbReference type="EMBL" id="OWZ09032.1"/>
    </source>
</evidence>
<dbReference type="OrthoDB" id="129599at2759"/>
<sequence>MVRWLHENTLDFPAENCTYLKYDREKVVTHALRFGDEELVKVLLPPGDCALNYAKNCPRVEVIELMVASGTLLHDDKTALCAIRDLAVAGGHLELMQQIAILHSPLQYICLVCSWMYDWYDALRGACKNGELSVVKWLVEFPVGTIVSKMINETRYTIICEAAKQGHWEVVQYLYDTFLSMAARSGSLKMVLFLINFDPFGGNDNANVQPWWYQPDDAIYWAASRGHLELVKWFHENLKEKKKNERESAIDEAANGGHLEVMKWLHTNRGEVCTNRTIVSAATRGHLEAVKWVYANLPEKFQCYSSEWGLLFRYLDVAKWLHRYINLSESCTAGIVKDFVVNGPLHTAH</sequence>
<dbReference type="EMBL" id="NBNE01002936">
    <property type="protein sequence ID" value="OWZ09032.1"/>
    <property type="molecule type" value="Genomic_DNA"/>
</dbReference>
<dbReference type="SUPFAM" id="SSF48403">
    <property type="entry name" value="Ankyrin repeat"/>
    <property type="match status" value="1"/>
</dbReference>
<name>A0A225VUL8_9STRA</name>